<feature type="non-terminal residue" evidence="4">
    <location>
        <position position="173"/>
    </location>
</feature>
<reference evidence="4" key="1">
    <citation type="submission" date="2021-06" db="EMBL/GenBank/DDBJ databases">
        <authorList>
            <person name="Kallberg Y."/>
            <person name="Tangrot J."/>
            <person name="Rosling A."/>
        </authorList>
    </citation>
    <scope>NUCLEOTIDE SEQUENCE</scope>
    <source>
        <strain evidence="4">IN212</strain>
    </source>
</reference>
<accession>A0A9N9HZA7</accession>
<dbReference type="AlphaFoldDB" id="A0A9N9HZA7"/>
<dbReference type="Pfam" id="PF08356">
    <property type="entry name" value="EF_assoc_2"/>
    <property type="match status" value="1"/>
</dbReference>
<dbReference type="OrthoDB" id="10020961at2759"/>
<dbReference type="GO" id="GO:0046872">
    <property type="term" value="F:metal ion binding"/>
    <property type="evidence" value="ECO:0007669"/>
    <property type="project" value="UniProtKB-KW"/>
</dbReference>
<dbReference type="Gene3D" id="1.10.238.10">
    <property type="entry name" value="EF-hand"/>
    <property type="match status" value="2"/>
</dbReference>
<organism evidence="4 5">
    <name type="scientific">Racocetra fulgida</name>
    <dbReference type="NCBI Taxonomy" id="60492"/>
    <lineage>
        <taxon>Eukaryota</taxon>
        <taxon>Fungi</taxon>
        <taxon>Fungi incertae sedis</taxon>
        <taxon>Mucoromycota</taxon>
        <taxon>Glomeromycotina</taxon>
        <taxon>Glomeromycetes</taxon>
        <taxon>Diversisporales</taxon>
        <taxon>Gigasporaceae</taxon>
        <taxon>Racocetra</taxon>
    </lineage>
</organism>
<proteinExistence type="predicted"/>
<keyword evidence="2" id="KW-0677">Repeat</keyword>
<evidence type="ECO:0000313" key="4">
    <source>
        <dbReference type="EMBL" id="CAG8714143.1"/>
    </source>
</evidence>
<dbReference type="PANTHER" id="PTHR46819">
    <property type="entry name" value="EF-HAND CALCIUM-BINDING DOMAIN-CONTAINING PROTEIN 7"/>
    <property type="match status" value="1"/>
</dbReference>
<dbReference type="PANTHER" id="PTHR46819:SF1">
    <property type="entry name" value="EF-HAND CALCIUM-BINDING DOMAIN-CONTAINING PROTEIN 7"/>
    <property type="match status" value="1"/>
</dbReference>
<protein>
    <submittedName>
        <fullName evidence="4">5829_t:CDS:1</fullName>
    </submittedName>
</protein>
<dbReference type="InterPro" id="IPR052266">
    <property type="entry name" value="Miro-EF-hand_domain"/>
</dbReference>
<comment type="caution">
    <text evidence="4">The sequence shown here is derived from an EMBL/GenBank/DDBJ whole genome shotgun (WGS) entry which is preliminary data.</text>
</comment>
<evidence type="ECO:0000313" key="5">
    <source>
        <dbReference type="Proteomes" id="UP000789396"/>
    </source>
</evidence>
<evidence type="ECO:0000256" key="2">
    <source>
        <dbReference type="ARBA" id="ARBA00022737"/>
    </source>
</evidence>
<sequence length="173" mass="19951">VPVVLVGNKIDLRGDHVANQSLEDEIIPIMNEFKVIIKFGFLLEIFTSRIYLPIVRKCFNAPLQQQELEGVKEVVREHEPSGVNEVGLTELGFLFLHTLFIQRGRLETTWTVLRKFGYGDDLSLREDFLFPPYVHSLDYVKSVNNDSVQHDCSVELSPKGYQFFADIFQVFDK</sequence>
<name>A0A9N9HZA7_9GLOM</name>
<dbReference type="EMBL" id="CAJVPZ010023052">
    <property type="protein sequence ID" value="CAG8714143.1"/>
    <property type="molecule type" value="Genomic_DNA"/>
</dbReference>
<dbReference type="Proteomes" id="UP000789396">
    <property type="component" value="Unassembled WGS sequence"/>
</dbReference>
<dbReference type="InterPro" id="IPR013567">
    <property type="entry name" value="EF_hand_assoc_2"/>
</dbReference>
<feature type="non-terminal residue" evidence="4">
    <location>
        <position position="1"/>
    </location>
</feature>
<evidence type="ECO:0000259" key="3">
    <source>
        <dbReference type="Pfam" id="PF08356"/>
    </source>
</evidence>
<keyword evidence="5" id="KW-1185">Reference proteome</keyword>
<gene>
    <name evidence="4" type="ORF">RFULGI_LOCUS11041</name>
</gene>
<feature type="domain" description="EF hand associated type-2" evidence="3">
    <location>
        <begin position="62"/>
        <end position="160"/>
    </location>
</feature>
<evidence type="ECO:0000256" key="1">
    <source>
        <dbReference type="ARBA" id="ARBA00022723"/>
    </source>
</evidence>
<keyword evidence="1" id="KW-0479">Metal-binding</keyword>